<dbReference type="PANTHER" id="PTHR30448">
    <property type="entry name" value="RNASE ADAPTER PROTEIN RAPZ"/>
    <property type="match status" value="1"/>
</dbReference>
<evidence type="ECO:0000313" key="8">
    <source>
        <dbReference type="Proteomes" id="UP000436822"/>
    </source>
</evidence>
<feature type="binding site" evidence="4">
    <location>
        <begin position="14"/>
        <end position="21"/>
    </location>
    <ligand>
        <name>ATP</name>
        <dbReference type="ChEBI" id="CHEBI:30616"/>
    </ligand>
</feature>
<accession>A0A6N6JKF4</accession>
<evidence type="ECO:0000313" key="7">
    <source>
        <dbReference type="EMBL" id="GFE66417.1"/>
    </source>
</evidence>
<dbReference type="Pfam" id="PF22740">
    <property type="entry name" value="PapZ_C"/>
    <property type="match status" value="1"/>
</dbReference>
<evidence type="ECO:0000256" key="3">
    <source>
        <dbReference type="ARBA" id="ARBA00023134"/>
    </source>
</evidence>
<evidence type="ECO:0000259" key="6">
    <source>
        <dbReference type="Pfam" id="PF22740"/>
    </source>
</evidence>
<dbReference type="RefSeq" id="WP_159809429.1">
    <property type="nucleotide sequence ID" value="NZ_BLJE01000004.1"/>
</dbReference>
<comment type="caution">
    <text evidence="7">The sequence shown here is derived from an EMBL/GenBank/DDBJ whole genome shotgun (WGS) entry which is preliminary data.</text>
</comment>
<feature type="binding site" evidence="4">
    <location>
        <begin position="61"/>
        <end position="64"/>
    </location>
    <ligand>
        <name>GTP</name>
        <dbReference type="ChEBI" id="CHEBI:37565"/>
    </ligand>
</feature>
<reference evidence="7 8" key="1">
    <citation type="submission" date="2019-12" db="EMBL/GenBank/DDBJ databases">
        <title>Litoreibacter badius sp. nov., a novel bacteriochlorophyll a-containing bacterium in the genus Litoreibacter.</title>
        <authorList>
            <person name="Kanamuro M."/>
            <person name="Takabe Y."/>
            <person name="Mori K."/>
            <person name="Takaichi S."/>
            <person name="Hanada S."/>
        </authorList>
    </citation>
    <scope>NUCLEOTIDE SEQUENCE [LARGE SCALE GENOMIC DNA]</scope>
    <source>
        <strain evidence="7 8">K6</strain>
    </source>
</reference>
<dbReference type="AlphaFoldDB" id="A0A6N6JKF4"/>
<evidence type="ECO:0000256" key="4">
    <source>
        <dbReference type="HAMAP-Rule" id="MF_00636"/>
    </source>
</evidence>
<evidence type="ECO:0000256" key="1">
    <source>
        <dbReference type="ARBA" id="ARBA00022741"/>
    </source>
</evidence>
<dbReference type="GO" id="GO:0005525">
    <property type="term" value="F:GTP binding"/>
    <property type="evidence" value="ECO:0007669"/>
    <property type="project" value="UniProtKB-UniRule"/>
</dbReference>
<dbReference type="InterPro" id="IPR053931">
    <property type="entry name" value="RapZ_C"/>
</dbReference>
<dbReference type="PIRSF" id="PIRSF005052">
    <property type="entry name" value="P-loopkin"/>
    <property type="match status" value="1"/>
</dbReference>
<evidence type="ECO:0000259" key="5">
    <source>
        <dbReference type="Pfam" id="PF03668"/>
    </source>
</evidence>
<dbReference type="InterPro" id="IPR027417">
    <property type="entry name" value="P-loop_NTPase"/>
</dbReference>
<dbReference type="SUPFAM" id="SSF52540">
    <property type="entry name" value="P-loop containing nucleoside triphosphate hydrolases"/>
    <property type="match status" value="1"/>
</dbReference>
<keyword evidence="2 4" id="KW-0067">ATP-binding</keyword>
<organism evidence="7 8">
    <name type="scientific">Litoreibacter roseus</name>
    <dbReference type="NCBI Taxonomy" id="2601869"/>
    <lineage>
        <taxon>Bacteria</taxon>
        <taxon>Pseudomonadati</taxon>
        <taxon>Pseudomonadota</taxon>
        <taxon>Alphaproteobacteria</taxon>
        <taxon>Rhodobacterales</taxon>
        <taxon>Roseobacteraceae</taxon>
        <taxon>Litoreibacter</taxon>
    </lineage>
</organism>
<dbReference type="PANTHER" id="PTHR30448:SF0">
    <property type="entry name" value="RNASE ADAPTER PROTEIN RAPZ"/>
    <property type="match status" value="1"/>
</dbReference>
<dbReference type="InterPro" id="IPR005337">
    <property type="entry name" value="RapZ-like"/>
</dbReference>
<name>A0A6N6JKF4_9RHOB</name>
<keyword evidence="1 4" id="KW-0547">Nucleotide-binding</keyword>
<sequence>MSEPIEQRVVLVTGPSGAGRSTAIGALEDFGFEAIDNLPLSFIPRILDGPAPERPLALGVDARTRDFDANALSDLIGRFEGSPDLHIDLLYIDCRPDVLIRRFSETRRRHPLADSGSLQDGIEREQLMLGDLRSQAEFLIDTSDLSPHDLRAELADWFSKRDSLQLSLSIQSFSYKRGVPRGADMVFDCRFLQNPHWVPDLRALTGQSDEVASYVSSDPRFASFFDKIEALMIDLLPAFREEGKSYLTVSFGCTGGKHRSVSVAEMLGRALANKGWQVSIRHRELERRV</sequence>
<gene>
    <name evidence="7" type="ORF">KIN_34910</name>
</gene>
<feature type="domain" description="RapZ-like N-terminal" evidence="5">
    <location>
        <begin position="9"/>
        <end position="158"/>
    </location>
</feature>
<protein>
    <submittedName>
        <fullName evidence="7">Nucleotide-binding protein</fullName>
    </submittedName>
</protein>
<keyword evidence="3 4" id="KW-0342">GTP-binding</keyword>
<dbReference type="GO" id="GO:0005524">
    <property type="term" value="F:ATP binding"/>
    <property type="evidence" value="ECO:0007669"/>
    <property type="project" value="UniProtKB-UniRule"/>
</dbReference>
<feature type="domain" description="RapZ C-terminal" evidence="6">
    <location>
        <begin position="167"/>
        <end position="286"/>
    </location>
</feature>
<evidence type="ECO:0000256" key="2">
    <source>
        <dbReference type="ARBA" id="ARBA00022840"/>
    </source>
</evidence>
<proteinExistence type="inferred from homology"/>
<dbReference type="InterPro" id="IPR053930">
    <property type="entry name" value="RapZ-like_N"/>
</dbReference>
<dbReference type="Gene3D" id="3.40.50.300">
    <property type="entry name" value="P-loop containing nucleotide triphosphate hydrolases"/>
    <property type="match status" value="1"/>
</dbReference>
<dbReference type="Proteomes" id="UP000436822">
    <property type="component" value="Unassembled WGS sequence"/>
</dbReference>
<keyword evidence="8" id="KW-1185">Reference proteome</keyword>
<dbReference type="Pfam" id="PF03668">
    <property type="entry name" value="RapZ-like_N"/>
    <property type="match status" value="1"/>
</dbReference>
<dbReference type="NCBIfam" id="NF003828">
    <property type="entry name" value="PRK05416.1"/>
    <property type="match status" value="1"/>
</dbReference>
<dbReference type="OrthoDB" id="9784461at2"/>
<dbReference type="EMBL" id="BLJE01000004">
    <property type="protein sequence ID" value="GFE66417.1"/>
    <property type="molecule type" value="Genomic_DNA"/>
</dbReference>
<dbReference type="HAMAP" id="MF_00636">
    <property type="entry name" value="RapZ_like"/>
    <property type="match status" value="1"/>
</dbReference>